<dbReference type="AlphaFoldDB" id="I4A8I5"/>
<reference evidence="9 10" key="2">
    <citation type="journal article" date="2015" name="J. Bacteriol.">
        <title>Genomic, proteomic, and biochemical analysis of the organohalide respiratory pathway in Desulfitobacterium dehalogenans.</title>
        <authorList>
            <person name="Kruse T."/>
            <person name="van de Pas B.A."/>
            <person name="Atteia A."/>
            <person name="Krab K."/>
            <person name="Hagen W.R."/>
            <person name="Goodwin L."/>
            <person name="Chain P."/>
            <person name="Boeren S."/>
            <person name="Maphosa F."/>
            <person name="Schraa G."/>
            <person name="de Vos W.M."/>
            <person name="van der Oost J."/>
            <person name="Smidt H."/>
            <person name="Stams A.J."/>
        </authorList>
    </citation>
    <scope>NUCLEOTIDE SEQUENCE [LARGE SCALE GENOMIC DNA]</scope>
    <source>
        <strain evidence="10">ATCC 51507 / DSM 9161 / JW/IU-DC1</strain>
    </source>
</reference>
<reference evidence="10" key="1">
    <citation type="submission" date="2012-06" db="EMBL/GenBank/DDBJ databases">
        <title>Complete sequence of Desulfitobacterium dehalogenans ATCC 51507.</title>
        <authorList>
            <person name="Lucas S."/>
            <person name="Han J."/>
            <person name="Lapidus A."/>
            <person name="Cheng J.-F."/>
            <person name="Goodwin L."/>
            <person name="Pitluck S."/>
            <person name="Peters L."/>
            <person name="Ovchinnikova G."/>
            <person name="Teshima H."/>
            <person name="Detter J.C."/>
            <person name="Han C."/>
            <person name="Tapia R."/>
            <person name="Land M."/>
            <person name="Hauser L."/>
            <person name="Kyrpides N."/>
            <person name="Ivanova N."/>
            <person name="Pagani I."/>
            <person name="Kruse T."/>
            <person name="de Vos W.M."/>
            <person name="Smidt H."/>
            <person name="Woyke T."/>
        </authorList>
    </citation>
    <scope>NUCLEOTIDE SEQUENCE [LARGE SCALE GENOMIC DNA]</scope>
    <source>
        <strain evidence="10">ATCC 51507 / DSM 9161 / JW/IU-DC1</strain>
    </source>
</reference>
<keyword evidence="6" id="KW-0411">Iron-sulfur</keyword>
<keyword evidence="7" id="KW-1133">Transmembrane helix</keyword>
<dbReference type="InterPro" id="IPR051684">
    <property type="entry name" value="Electron_Trans/Redox"/>
</dbReference>
<keyword evidence="7" id="KW-0472">Membrane</keyword>
<dbReference type="GO" id="GO:0046872">
    <property type="term" value="F:metal ion binding"/>
    <property type="evidence" value="ECO:0007669"/>
    <property type="project" value="UniProtKB-KW"/>
</dbReference>
<name>I4A8I5_DESDJ</name>
<dbReference type="EMBL" id="CP003348">
    <property type="protein sequence ID" value="AFM00270.1"/>
    <property type="molecule type" value="Genomic_DNA"/>
</dbReference>
<dbReference type="HOGENOM" id="CLU_034450_1_0_9"/>
<keyword evidence="10" id="KW-1185">Reference proteome</keyword>
<dbReference type="GO" id="GO:0051539">
    <property type="term" value="F:4 iron, 4 sulfur cluster binding"/>
    <property type="evidence" value="ECO:0007669"/>
    <property type="project" value="UniProtKB-KW"/>
</dbReference>
<evidence type="ECO:0000256" key="1">
    <source>
        <dbReference type="ARBA" id="ARBA00022448"/>
    </source>
</evidence>
<feature type="transmembrane region" description="Helical" evidence="7">
    <location>
        <begin position="244"/>
        <end position="261"/>
    </location>
</feature>
<dbReference type="PANTHER" id="PTHR30176:SF3">
    <property type="entry name" value="FERREDOXIN-TYPE PROTEIN NAPH"/>
    <property type="match status" value="1"/>
</dbReference>
<keyword evidence="4" id="KW-0249">Electron transport</keyword>
<evidence type="ECO:0000259" key="8">
    <source>
        <dbReference type="SMART" id="SM00900"/>
    </source>
</evidence>
<dbReference type="Proteomes" id="UP000006053">
    <property type="component" value="Chromosome"/>
</dbReference>
<keyword evidence="1" id="KW-0813">Transport</keyword>
<dbReference type="InterPro" id="IPR007329">
    <property type="entry name" value="FMN-bd"/>
</dbReference>
<dbReference type="InterPro" id="IPR017896">
    <property type="entry name" value="4Fe4S_Fe-S-bd"/>
</dbReference>
<feature type="transmembrane region" description="Helical" evidence="7">
    <location>
        <begin position="179"/>
        <end position="197"/>
    </location>
</feature>
<feature type="transmembrane region" description="Helical" evidence="7">
    <location>
        <begin position="301"/>
        <end position="317"/>
    </location>
</feature>
<dbReference type="GO" id="GO:0010181">
    <property type="term" value="F:FMN binding"/>
    <property type="evidence" value="ECO:0007669"/>
    <property type="project" value="InterPro"/>
</dbReference>
<evidence type="ECO:0000256" key="6">
    <source>
        <dbReference type="ARBA" id="ARBA00023014"/>
    </source>
</evidence>
<dbReference type="Pfam" id="PF12801">
    <property type="entry name" value="Fer4_5"/>
    <property type="match status" value="2"/>
</dbReference>
<protein>
    <submittedName>
        <fullName evidence="9">FMN-binding protein</fullName>
    </submittedName>
</protein>
<feature type="transmembrane region" description="Helical" evidence="7">
    <location>
        <begin position="428"/>
        <end position="448"/>
    </location>
</feature>
<feature type="domain" description="FMN-binding" evidence="8">
    <location>
        <begin position="79"/>
        <end position="162"/>
    </location>
</feature>
<feature type="transmembrane region" description="Helical" evidence="7">
    <location>
        <begin position="204"/>
        <end position="224"/>
    </location>
</feature>
<dbReference type="OrthoDB" id="1809598at2"/>
<gene>
    <name evidence="9" type="ordered locus">Desde_1878</name>
</gene>
<dbReference type="GO" id="GO:0005886">
    <property type="term" value="C:plasma membrane"/>
    <property type="evidence" value="ECO:0007669"/>
    <property type="project" value="TreeGrafter"/>
</dbReference>
<evidence type="ECO:0000256" key="4">
    <source>
        <dbReference type="ARBA" id="ARBA00022982"/>
    </source>
</evidence>
<keyword evidence="5" id="KW-0408">Iron</keyword>
<dbReference type="KEGG" id="ddh:Desde_1878"/>
<dbReference type="SMART" id="SM00900">
    <property type="entry name" value="FMN_bind"/>
    <property type="match status" value="1"/>
</dbReference>
<dbReference type="STRING" id="756499.Desde_1878"/>
<evidence type="ECO:0000256" key="3">
    <source>
        <dbReference type="ARBA" id="ARBA00022723"/>
    </source>
</evidence>
<proteinExistence type="predicted"/>
<evidence type="ECO:0000313" key="9">
    <source>
        <dbReference type="EMBL" id="AFM00270.1"/>
    </source>
</evidence>
<keyword evidence="7" id="KW-0812">Transmembrane</keyword>
<feature type="transmembrane region" description="Helical" evidence="7">
    <location>
        <begin position="337"/>
        <end position="357"/>
    </location>
</feature>
<keyword evidence="3" id="KW-0479">Metal-binding</keyword>
<dbReference type="eggNOG" id="COG0348">
    <property type="taxonomic scope" value="Bacteria"/>
</dbReference>
<evidence type="ECO:0000256" key="7">
    <source>
        <dbReference type="SAM" id="Phobius"/>
    </source>
</evidence>
<keyword evidence="2" id="KW-0004">4Fe-4S</keyword>
<dbReference type="RefSeq" id="WP_014793758.1">
    <property type="nucleotide sequence ID" value="NC_018017.1"/>
</dbReference>
<organism evidence="9 10">
    <name type="scientific">Desulfitobacterium dehalogenans (strain ATCC 51507 / DSM 9161 / JW/IU-DC1)</name>
    <dbReference type="NCBI Taxonomy" id="756499"/>
    <lineage>
        <taxon>Bacteria</taxon>
        <taxon>Bacillati</taxon>
        <taxon>Bacillota</taxon>
        <taxon>Clostridia</taxon>
        <taxon>Eubacteriales</taxon>
        <taxon>Desulfitobacteriaceae</taxon>
        <taxon>Desulfitobacterium</taxon>
    </lineage>
</organism>
<evidence type="ECO:0000256" key="5">
    <source>
        <dbReference type="ARBA" id="ARBA00023004"/>
    </source>
</evidence>
<evidence type="ECO:0000256" key="2">
    <source>
        <dbReference type="ARBA" id="ARBA00022485"/>
    </source>
</evidence>
<evidence type="ECO:0000313" key="10">
    <source>
        <dbReference type="Proteomes" id="UP000006053"/>
    </source>
</evidence>
<dbReference type="PANTHER" id="PTHR30176">
    <property type="entry name" value="FERREDOXIN-TYPE PROTEIN NAPH"/>
    <property type="match status" value="1"/>
</dbReference>
<dbReference type="eggNOG" id="COG4659">
    <property type="taxonomic scope" value="Bacteria"/>
</dbReference>
<dbReference type="Pfam" id="PF04205">
    <property type="entry name" value="FMN_bind"/>
    <property type="match status" value="1"/>
</dbReference>
<accession>I4A8I5</accession>
<sequence precursor="true">MKQTHFSPRSLALITAFVLILAALIFQQSANKQETFTSLQRLEPAVSRYEPIAGGYPTYSLWDTDDHFLGYAVEADASGYGGPLSVFVSLGKDGILKNVIITENCETPAYLSRVLREGYLHQFTGKEARDPFELGHDLDGISGATYTVNGIALAVRKGAWQAGKNELGLQVPAGSQLALGWPELGLILLYGLVFIAVSRRGQKLRPWLLAGSVLFLGFFLNASLSLANLTSLLSGNWPSPLERPFWYILTLGIPILTLLWGRNFYCSWLCPFGGLQEGLYKFLGFIKFNPAPPVLALAHKIRWGVVWAAVMAALIFNNPSIANYEPFAVSFGGQGNLGHWLTLCLVLLTGILFYRVWCRLACPVGAVLNFLASVKRKFKRFFHPHSSADQHADPTFEPPSAHTKAGCSECTAGQDPIRWAGLPGKEKAFFVMLLVYGLLIAITLSLNIPQLWKL</sequence>